<dbReference type="InterPro" id="IPR013219">
    <property type="entry name" value="Ribosomal_mS33"/>
</dbReference>
<comment type="subcellular location">
    <subcellularLocation>
        <location evidence="1">Mitochondrion</location>
    </subcellularLocation>
</comment>
<keyword evidence="8" id="KW-1185">Reference proteome</keyword>
<dbReference type="GO" id="GO:0005840">
    <property type="term" value="C:ribosome"/>
    <property type="evidence" value="ECO:0007669"/>
    <property type="project" value="UniProtKB-KW"/>
</dbReference>
<name>A0AAQ3NXE7_VIGMU</name>
<dbReference type="GO" id="GO:0005739">
    <property type="term" value="C:mitochondrion"/>
    <property type="evidence" value="ECO:0007669"/>
    <property type="project" value="UniProtKB-SubCell"/>
</dbReference>
<dbReference type="Pfam" id="PF08293">
    <property type="entry name" value="MRP-S33"/>
    <property type="match status" value="1"/>
</dbReference>
<evidence type="ECO:0000256" key="4">
    <source>
        <dbReference type="ARBA" id="ARBA00023128"/>
    </source>
</evidence>
<evidence type="ECO:0000256" key="6">
    <source>
        <dbReference type="ARBA" id="ARBA00035132"/>
    </source>
</evidence>
<proteinExistence type="inferred from homology"/>
<dbReference type="EMBL" id="CP144698">
    <property type="protein sequence ID" value="WVZ17383.1"/>
    <property type="molecule type" value="Genomic_DNA"/>
</dbReference>
<reference evidence="7 8" key="1">
    <citation type="journal article" date="2023" name="Life. Sci Alliance">
        <title>Evolutionary insights into 3D genome organization and epigenetic landscape of Vigna mungo.</title>
        <authorList>
            <person name="Junaid A."/>
            <person name="Singh B."/>
            <person name="Bhatia S."/>
        </authorList>
    </citation>
    <scope>NUCLEOTIDE SEQUENCE [LARGE SCALE GENOMIC DNA]</scope>
    <source>
        <strain evidence="7">Urdbean</strain>
    </source>
</reference>
<comment type="similarity">
    <text evidence="2">Belongs to the mitochondrion-specific ribosomal protein mS33 family.</text>
</comment>
<dbReference type="PANTHER" id="PTHR13362">
    <property type="entry name" value="MITOCHONDRIAL RIBOSOMAL PROTEIN S33"/>
    <property type="match status" value="1"/>
</dbReference>
<dbReference type="AlphaFoldDB" id="A0AAQ3NXE7"/>
<dbReference type="PANTHER" id="PTHR13362:SF2">
    <property type="entry name" value="SMALL RIBOSOMAL SUBUNIT PROTEIN MS33"/>
    <property type="match status" value="1"/>
</dbReference>
<organism evidence="7 8">
    <name type="scientific">Vigna mungo</name>
    <name type="common">Black gram</name>
    <name type="synonym">Phaseolus mungo</name>
    <dbReference type="NCBI Taxonomy" id="3915"/>
    <lineage>
        <taxon>Eukaryota</taxon>
        <taxon>Viridiplantae</taxon>
        <taxon>Streptophyta</taxon>
        <taxon>Embryophyta</taxon>
        <taxon>Tracheophyta</taxon>
        <taxon>Spermatophyta</taxon>
        <taxon>Magnoliopsida</taxon>
        <taxon>eudicotyledons</taxon>
        <taxon>Gunneridae</taxon>
        <taxon>Pentapetalae</taxon>
        <taxon>rosids</taxon>
        <taxon>fabids</taxon>
        <taxon>Fabales</taxon>
        <taxon>Fabaceae</taxon>
        <taxon>Papilionoideae</taxon>
        <taxon>50 kb inversion clade</taxon>
        <taxon>NPAAA clade</taxon>
        <taxon>indigoferoid/millettioid clade</taxon>
        <taxon>Phaseoleae</taxon>
        <taxon>Vigna</taxon>
    </lineage>
</organism>
<gene>
    <name evidence="7" type="ORF">V8G54_010365</name>
</gene>
<evidence type="ECO:0000256" key="5">
    <source>
        <dbReference type="ARBA" id="ARBA00023274"/>
    </source>
</evidence>
<accession>A0AAQ3NXE7</accession>
<evidence type="ECO:0000256" key="2">
    <source>
        <dbReference type="ARBA" id="ARBA00008970"/>
    </source>
</evidence>
<keyword evidence="5" id="KW-0687">Ribonucleoprotein</keyword>
<evidence type="ECO:0000313" key="8">
    <source>
        <dbReference type="Proteomes" id="UP001374535"/>
    </source>
</evidence>
<dbReference type="GO" id="GO:1990904">
    <property type="term" value="C:ribonucleoprotein complex"/>
    <property type="evidence" value="ECO:0007669"/>
    <property type="project" value="UniProtKB-KW"/>
</dbReference>
<protein>
    <recommendedName>
        <fullName evidence="6">Small ribosomal subunit protein mS33</fullName>
    </recommendedName>
</protein>
<sequence length="142" mass="16069">MALKKMLAAAINQGVPEARARIFGHQLNPSGKKSPHKILRMKLFGEKVAQWYPHDINKDDPLVMARQEQEYFLSQLCLTLLTIVVCLHAPPWECPPSVCVYASLMLFCVSFNREDVKMSVGQNPVGTIGVCGRHYQRWLLCT</sequence>
<dbReference type="Proteomes" id="UP001374535">
    <property type="component" value="Chromosome 3"/>
</dbReference>
<evidence type="ECO:0000256" key="3">
    <source>
        <dbReference type="ARBA" id="ARBA00022980"/>
    </source>
</evidence>
<keyword evidence="4" id="KW-0496">Mitochondrion</keyword>
<evidence type="ECO:0000256" key="1">
    <source>
        <dbReference type="ARBA" id="ARBA00004173"/>
    </source>
</evidence>
<keyword evidence="3" id="KW-0689">Ribosomal protein</keyword>
<evidence type="ECO:0000313" key="7">
    <source>
        <dbReference type="EMBL" id="WVZ17383.1"/>
    </source>
</evidence>